<gene>
    <name evidence="2" type="ORF">CBM2589_A90925</name>
</gene>
<dbReference type="EMBL" id="OFSP01000039">
    <property type="protein sequence ID" value="SOY69590.1"/>
    <property type="molecule type" value="Genomic_DNA"/>
</dbReference>
<proteinExistence type="predicted"/>
<evidence type="ECO:0000313" key="3">
    <source>
        <dbReference type="Proteomes" id="UP000256297"/>
    </source>
</evidence>
<keyword evidence="1" id="KW-0238">DNA-binding</keyword>
<protein>
    <submittedName>
        <fullName evidence="2">Integrase/recombinase</fullName>
    </submittedName>
</protein>
<name>A0A976A9U6_9BURK</name>
<organism evidence="2 3">
    <name type="scientific">Cupriavidus taiwanensis</name>
    <dbReference type="NCBI Taxonomy" id="164546"/>
    <lineage>
        <taxon>Bacteria</taxon>
        <taxon>Pseudomonadati</taxon>
        <taxon>Pseudomonadota</taxon>
        <taxon>Betaproteobacteria</taxon>
        <taxon>Burkholderiales</taxon>
        <taxon>Burkholderiaceae</taxon>
        <taxon>Cupriavidus</taxon>
    </lineage>
</organism>
<dbReference type="Pfam" id="PF12482">
    <property type="entry name" value="DUF3701"/>
    <property type="match status" value="1"/>
</dbReference>
<dbReference type="Gene3D" id="1.10.150.130">
    <property type="match status" value="1"/>
</dbReference>
<dbReference type="InterPro" id="IPR010998">
    <property type="entry name" value="Integrase_recombinase_N"/>
</dbReference>
<comment type="caution">
    <text evidence="2">The sequence shown here is derived from an EMBL/GenBank/DDBJ whole genome shotgun (WGS) entry which is preliminary data.</text>
</comment>
<reference evidence="2 3" key="1">
    <citation type="submission" date="2018-01" db="EMBL/GenBank/DDBJ databases">
        <authorList>
            <person name="Clerissi C."/>
        </authorList>
    </citation>
    <scope>NUCLEOTIDE SEQUENCE [LARGE SCALE GENOMIC DNA]</scope>
    <source>
        <strain evidence="2">Cupriavidus taiwanensis STM 3521</strain>
    </source>
</reference>
<dbReference type="GO" id="GO:0003677">
    <property type="term" value="F:DNA binding"/>
    <property type="evidence" value="ECO:0007669"/>
    <property type="project" value="UniProtKB-KW"/>
</dbReference>
<accession>A0A976A9U6</accession>
<dbReference type="AlphaFoldDB" id="A0A976A9U6"/>
<dbReference type="RefSeq" id="WP_116342154.1">
    <property type="nucleotide sequence ID" value="NZ_LT976857.1"/>
</dbReference>
<dbReference type="Proteomes" id="UP000256297">
    <property type="component" value="Chromosome CBM2589_a"/>
</dbReference>
<evidence type="ECO:0000256" key="1">
    <source>
        <dbReference type="ARBA" id="ARBA00023125"/>
    </source>
</evidence>
<dbReference type="InterPro" id="IPR022169">
    <property type="entry name" value="DUF3701"/>
</dbReference>
<sequence length="538" mass="57509">MIPAAPSVSLTRSEFAAVRAYVQGMPAAMVVPRYLSDEADDDDAGAESALRILLALRDRMVQLAHLHGRADLADLLLAGPGRSNRGMDRRVDALGELERLGMAAPQAQHSVDLWFAPALARRLRNAGIVTLKALLDLANLRGNAWWRAVPRIGALAGTAINRWLGEHRTVFKGADGAALLHAHVGNRAPLQPAALGPALRQPLPLELIDEAPAAAAGTSAAGDDACPYRHGVTVVKAWLRDTTGGQGSTFAAYRKEAERLLLWGALERGKGLSQLDLDDRQAYLAFLSRPEPPSRWCGPRAPRHQAAWRPLTGALSPASQRHSLRVLAALFRWMHDNGYPCAARWPAQTAAEMAATPAAMGTTPPARTPLPEESVAAFLSWLASQAEASDGQRYRAALAAILLLREQALSFDQLSSATRRSLSLAVPADGMAIDSGTLGNRVDGPGPGCGLAPATRMALARHWQDRDLQWDGPGMEDACLIGPATAPPTGRARRKRAAQPLGGYSVRGLHALLAATLARYRERCDPAFAARSPRDLIA</sequence>
<evidence type="ECO:0000313" key="2">
    <source>
        <dbReference type="EMBL" id="SOY69590.1"/>
    </source>
</evidence>